<feature type="region of interest" description="Disordered" evidence="4">
    <location>
        <begin position="356"/>
        <end position="390"/>
    </location>
</feature>
<dbReference type="InterPro" id="IPR000971">
    <property type="entry name" value="Globin"/>
</dbReference>
<dbReference type="EMBL" id="CDMZ01002662">
    <property type="protein sequence ID" value="CEM43342.1"/>
    <property type="molecule type" value="Genomic_DNA"/>
</dbReference>
<feature type="region of interest" description="Disordered" evidence="4">
    <location>
        <begin position="1470"/>
        <end position="1541"/>
    </location>
</feature>
<reference evidence="7" key="1">
    <citation type="submission" date="2014-11" db="EMBL/GenBank/DDBJ databases">
        <authorList>
            <person name="Otto D Thomas"/>
            <person name="Naeem Raeece"/>
        </authorList>
    </citation>
    <scope>NUCLEOTIDE SEQUENCE</scope>
</reference>
<dbReference type="GO" id="GO:0071500">
    <property type="term" value="P:cellular response to nitrosative stress"/>
    <property type="evidence" value="ECO:0007669"/>
    <property type="project" value="TreeGrafter"/>
</dbReference>
<feature type="compositionally biased region" description="Acidic residues" evidence="4">
    <location>
        <begin position="1488"/>
        <end position="1528"/>
    </location>
</feature>
<protein>
    <recommendedName>
        <fullName evidence="6">Globin domain-containing protein</fullName>
    </recommendedName>
</protein>
<feature type="compositionally biased region" description="Basic residues" evidence="4">
    <location>
        <begin position="373"/>
        <end position="383"/>
    </location>
</feature>
<feature type="compositionally biased region" description="Acidic residues" evidence="4">
    <location>
        <begin position="61"/>
        <end position="73"/>
    </location>
</feature>
<feature type="domain" description="Globin" evidence="6">
    <location>
        <begin position="586"/>
        <end position="724"/>
    </location>
</feature>
<feature type="transmembrane region" description="Helical" evidence="5">
    <location>
        <begin position="943"/>
        <end position="965"/>
    </location>
</feature>
<feature type="compositionally biased region" description="Basic and acidic residues" evidence="4">
    <location>
        <begin position="566"/>
        <end position="585"/>
    </location>
</feature>
<dbReference type="PhylomeDB" id="A0A0G4HHE4"/>
<evidence type="ECO:0000256" key="1">
    <source>
        <dbReference type="ARBA" id="ARBA00022617"/>
    </source>
</evidence>
<evidence type="ECO:0000259" key="6">
    <source>
        <dbReference type="PROSITE" id="PS01033"/>
    </source>
</evidence>
<feature type="compositionally biased region" description="Polar residues" evidence="4">
    <location>
        <begin position="1374"/>
        <end position="1394"/>
    </location>
</feature>
<feature type="compositionally biased region" description="Basic and acidic residues" evidence="4">
    <location>
        <begin position="363"/>
        <end position="372"/>
    </location>
</feature>
<evidence type="ECO:0000256" key="2">
    <source>
        <dbReference type="ARBA" id="ARBA00022723"/>
    </source>
</evidence>
<keyword evidence="2" id="KW-0479">Metal-binding</keyword>
<dbReference type="Gene3D" id="1.10.490.10">
    <property type="entry name" value="Globins"/>
    <property type="match status" value="2"/>
</dbReference>
<keyword evidence="5" id="KW-0812">Transmembrane</keyword>
<feature type="compositionally biased region" description="Polar residues" evidence="4">
    <location>
        <begin position="23"/>
        <end position="44"/>
    </location>
</feature>
<accession>A0A0G4HHE4</accession>
<dbReference type="SUPFAM" id="SSF46458">
    <property type="entry name" value="Globin-like"/>
    <property type="match status" value="2"/>
</dbReference>
<keyword evidence="1" id="KW-0349">Heme</keyword>
<dbReference type="InterPro" id="IPR009050">
    <property type="entry name" value="Globin-like_sf"/>
</dbReference>
<dbReference type="PANTHER" id="PTHR43396:SF3">
    <property type="entry name" value="FLAVOHEMOPROTEIN"/>
    <property type="match status" value="1"/>
</dbReference>
<feature type="region of interest" description="Disordered" evidence="4">
    <location>
        <begin position="1369"/>
        <end position="1418"/>
    </location>
</feature>
<feature type="transmembrane region" description="Helical" evidence="5">
    <location>
        <begin position="1077"/>
        <end position="1096"/>
    </location>
</feature>
<keyword evidence="3" id="KW-0408">Iron</keyword>
<dbReference type="GO" id="GO:0071949">
    <property type="term" value="F:FAD binding"/>
    <property type="evidence" value="ECO:0007669"/>
    <property type="project" value="TreeGrafter"/>
</dbReference>
<dbReference type="GO" id="GO:0046872">
    <property type="term" value="F:metal ion binding"/>
    <property type="evidence" value="ECO:0007669"/>
    <property type="project" value="UniProtKB-KW"/>
</dbReference>
<feature type="compositionally biased region" description="Basic and acidic residues" evidence="4">
    <location>
        <begin position="74"/>
        <end position="84"/>
    </location>
</feature>
<proteinExistence type="predicted"/>
<feature type="region of interest" description="Disordered" evidence="4">
    <location>
        <begin position="1"/>
        <end position="84"/>
    </location>
</feature>
<feature type="transmembrane region" description="Helical" evidence="5">
    <location>
        <begin position="1034"/>
        <end position="1056"/>
    </location>
</feature>
<feature type="compositionally biased region" description="Basic and acidic residues" evidence="4">
    <location>
        <begin position="1470"/>
        <end position="1487"/>
    </location>
</feature>
<evidence type="ECO:0000256" key="5">
    <source>
        <dbReference type="SAM" id="Phobius"/>
    </source>
</evidence>
<dbReference type="PROSITE" id="PS01033">
    <property type="entry name" value="GLOBIN"/>
    <property type="match status" value="1"/>
</dbReference>
<dbReference type="GO" id="GO:0008941">
    <property type="term" value="F:nitric oxide dioxygenase NAD(P)H activity"/>
    <property type="evidence" value="ECO:0007669"/>
    <property type="project" value="TreeGrafter"/>
</dbReference>
<name>A0A0G4HHE4_9ALVE</name>
<dbReference type="GO" id="GO:0020037">
    <property type="term" value="F:heme binding"/>
    <property type="evidence" value="ECO:0007669"/>
    <property type="project" value="InterPro"/>
</dbReference>
<evidence type="ECO:0000256" key="4">
    <source>
        <dbReference type="SAM" id="MobiDB-lite"/>
    </source>
</evidence>
<dbReference type="CDD" id="cd01040">
    <property type="entry name" value="Mb-like"/>
    <property type="match status" value="1"/>
</dbReference>
<keyword evidence="5" id="KW-1133">Transmembrane helix</keyword>
<dbReference type="InterPro" id="IPR012292">
    <property type="entry name" value="Globin/Proto"/>
</dbReference>
<dbReference type="GO" id="GO:0046210">
    <property type="term" value="P:nitric oxide catabolic process"/>
    <property type="evidence" value="ECO:0007669"/>
    <property type="project" value="TreeGrafter"/>
</dbReference>
<gene>
    <name evidence="7" type="ORF">Cvel_6802</name>
</gene>
<keyword evidence="5" id="KW-0472">Membrane</keyword>
<organism evidence="7">
    <name type="scientific">Chromera velia CCMP2878</name>
    <dbReference type="NCBI Taxonomy" id="1169474"/>
    <lineage>
        <taxon>Eukaryota</taxon>
        <taxon>Sar</taxon>
        <taxon>Alveolata</taxon>
        <taxon>Colpodellida</taxon>
        <taxon>Chromeraceae</taxon>
        <taxon>Chromera</taxon>
    </lineage>
</organism>
<evidence type="ECO:0000256" key="3">
    <source>
        <dbReference type="ARBA" id="ARBA00023004"/>
    </source>
</evidence>
<feature type="region of interest" description="Disordered" evidence="4">
    <location>
        <begin position="513"/>
        <end position="585"/>
    </location>
</feature>
<dbReference type="PANTHER" id="PTHR43396">
    <property type="entry name" value="FLAVOHEMOPROTEIN"/>
    <property type="match status" value="1"/>
</dbReference>
<feature type="transmembrane region" description="Helical" evidence="5">
    <location>
        <begin position="1134"/>
        <end position="1156"/>
    </location>
</feature>
<sequence length="1541" mass="170460">MEDRPSILFQIRGKQQQEEDMNPSFSSHSPEQQPTKKLVRQNSPALPKANAVRPEASREGLEEEDGDEFGMEEGEGKGDGERGGLVEAGGNGDGDGFKFGFEAAEAQERKPSLPVTGQQQAQQGPLRSALKSATVVNDATAQKKQLLQTIEASAETETWFTLGSVRPVAGLSEEELEALVEKVSMVRSSLARVLKKTTRYESIFSLLYDTLIRQLKEPEVLSRRGKLQMTNVFEQMLGFIAGFCGDPLYTWRAVSWMGLRHVHYGVQPEQIDVFGKVLINSLEQMLGEQWNEELEEAWFWALHQTAGLLQATLETMITRVQSVTEDWTVIESQLGVEAFVAKLGANLSSLQQGTGTFGSTWGDKGEGGESSKSKRRGRSPKRGGRGEGVSLLPSRAEDLTALLQWLVQAINDLPHLRGCVHTIGVPWASIMKRPEQLPNLKSVAPTVLRTVAGVIGDTWTEDKASCWQWLLQMAVDDQNTIWCQEDMDALLESWHVLLLELKRQVYIREFGDSEVSSGRDEESEELPENNSMSQTHRGEIRSGGGSMTLTEKERKRHSSMMATQGEVKETEMERDEFKEKEKENGGKIDEDRVRIIQRVNRVERFPDGGSMILVDALLGILFEASPTMRSVFVKNGDLYADLIEHLLRRIIAYADDPGALWTDDQHLALDHINFGMSMSDLPLFGASLMNCLAGVLGENWCDEWQRAWEKAWQICCQSLSQYLRAGAHPLTRALLRWKPSEVLSALCDAPRGQRAEWACQVDVNGEKRSPIVWAIQSGHTEIARILLRDVLAIRRNRSGVYYGAETFWRFHGSKILDIIAANEPSLFVEVLDGHVWCSNRVVRKERRVIYYVKELWGDPYLQNPDGEIFFPSLFSSLLAHVVRLKSQELASHPVVTFLVKKKWEMFGRNRFVAIQIVNVVQAVGLAVADAVPDPDRNALSRAALKFVVFICCILMLCISVGRVCIQVSRGYTVPMFGGRLGQSLKLPIHLTLPLPVARLLINTGLAVCLGIVEFETGIDALIGRPHAEKPHSTSFNAAMALFGLALWFMAAEFLFINRRSLELVEQSFRTLRIAFNFIPVFTFIILGATIYLSVLAKDDGEFHDFASSLGVVLTVTGLAWSYGEETGFGYTIEIGLLLTVTLMSLLLVNVLFALIARAAYEMENGEVQPAFLRRAEILMDIELSMHPAAVHRIATSLDFETPHYLDSRRQVGAKGGLVMMEGQDFVPPSLRNGGTSADRTEVYISEEGPEVPWPAAVGQEAAGEEEDVEQSEMEVLMSAGMSIEKKGRALTETLSRAVRMHGHYPYMPQPGPTYVAQASRSAVASHNHNAQSATYVPHTGNTAATQIVQRGAALTNVNAAGNSGEAAHIRQGGAESNTTTAGEANQNGRGTINPNAGKAIGNGTGNNPNSNHPHAGKENLIGRENYAPISGALPHTTQESALMNQGEFIQIPSTPEGDRRKWDGREIMHDMKGRTGRAKAEAHAEAKAEEEEEKETEAEEEEKEEEEEEEEEDGEEGEEEEEEEEDDTATGGGGRSEGEPA</sequence>
<feature type="transmembrane region" description="Helical" evidence="5">
    <location>
        <begin position="986"/>
        <end position="1014"/>
    </location>
</feature>
<feature type="transmembrane region" description="Helical" evidence="5">
    <location>
        <begin position="1102"/>
        <end position="1122"/>
    </location>
</feature>
<dbReference type="InterPro" id="IPR044399">
    <property type="entry name" value="Mb-like_M"/>
</dbReference>
<evidence type="ECO:0000313" key="7">
    <source>
        <dbReference type="EMBL" id="CEM43342.1"/>
    </source>
</evidence>
<dbReference type="GO" id="GO:0019825">
    <property type="term" value="F:oxygen binding"/>
    <property type="evidence" value="ECO:0007669"/>
    <property type="project" value="InterPro"/>
</dbReference>
<dbReference type="VEuPathDB" id="CryptoDB:Cvel_6802"/>